<gene>
    <name evidence="1" type="ORF">PsorP6_001803</name>
</gene>
<evidence type="ECO:0000313" key="1">
    <source>
        <dbReference type="EMBL" id="KAI9921334.1"/>
    </source>
</evidence>
<accession>A0ACC0WTF8</accession>
<proteinExistence type="predicted"/>
<organism evidence="1 2">
    <name type="scientific">Peronosclerospora sorghi</name>
    <dbReference type="NCBI Taxonomy" id="230839"/>
    <lineage>
        <taxon>Eukaryota</taxon>
        <taxon>Sar</taxon>
        <taxon>Stramenopiles</taxon>
        <taxon>Oomycota</taxon>
        <taxon>Peronosporomycetes</taxon>
        <taxon>Peronosporales</taxon>
        <taxon>Peronosporaceae</taxon>
        <taxon>Peronosclerospora</taxon>
    </lineage>
</organism>
<evidence type="ECO:0000313" key="2">
    <source>
        <dbReference type="Proteomes" id="UP001163321"/>
    </source>
</evidence>
<keyword evidence="2" id="KW-1185">Reference proteome</keyword>
<dbReference type="Proteomes" id="UP001163321">
    <property type="component" value="Chromosome 1"/>
</dbReference>
<sequence length="652" mass="74234">MADTVQITMEKMVPELEDLQARKLFTAQEIKQIVEKRRGFEYALRRVPLRKIDAMRYIEYELKLDALRAARKHRLGLKQVTLGDTSGIKRVHRIFDRVLFKHRGSVELWLQYVAFCKREGSSRVLSSVFGRALQYHPRSAELWIEAVSYEFSVNLHVDAARVLMQRAIRLNKFHPKLWLEYFRLELLYVQKLTMRRQVLRLDENEDKSMEHAAIVRIEELSEEKEATVDDMPSDIAAKVTARKSVLEGAIAKIVYLNAVLAIPDDVAFRLEFVKIRDLFGVPTAHLSDFILQDCLETFPTSEKVHAAKAVRPMLAVRDTTAADRQAVSQAEQQVVQNFETSVTQLPTVSMKKMFAEWMVTRLASSTQTDDMVKSARTKLEDLARGDASLAVLFVDVVHRMEGTSRALGVTRTLCREVYPHVAEMWLLQAQLLLHADSNDTSVDYSIPSKRRRLSTTGAPRDGHRLTAAVSVLTTALTHIAKDDFEAQFALHTRLLHLLIGLGESSNRIDMAFNDALGAQARGSIHWCSLREKYIAWAASAWSLERVRLVYTKFLVDEPLLPTSETYSFLLLCVDIETSATVVNSAQVRNLFEKLVDLFGATHQDAWVQYMRCLSERLGLFADATHIQQRALRIWKESSTLVLSHASNPVAIR</sequence>
<comment type="caution">
    <text evidence="1">The sequence shown here is derived from an EMBL/GenBank/DDBJ whole genome shotgun (WGS) entry which is preliminary data.</text>
</comment>
<reference evidence="1 2" key="1">
    <citation type="journal article" date="2022" name="bioRxiv">
        <title>The genome of the oomycete Peronosclerospora sorghi, a cosmopolitan pathogen of maize and sorghum, is inflated with dispersed pseudogenes.</title>
        <authorList>
            <person name="Fletcher K."/>
            <person name="Martin F."/>
            <person name="Isakeit T."/>
            <person name="Cavanaugh K."/>
            <person name="Magill C."/>
            <person name="Michelmore R."/>
        </authorList>
    </citation>
    <scope>NUCLEOTIDE SEQUENCE [LARGE SCALE GENOMIC DNA]</scope>
    <source>
        <strain evidence="1">P6</strain>
    </source>
</reference>
<name>A0ACC0WTF8_9STRA</name>
<protein>
    <submittedName>
        <fullName evidence="1">Uncharacterized protein</fullName>
    </submittedName>
</protein>
<dbReference type="EMBL" id="CM047580">
    <property type="protein sequence ID" value="KAI9921334.1"/>
    <property type="molecule type" value="Genomic_DNA"/>
</dbReference>